<proteinExistence type="predicted"/>
<dbReference type="OrthoDB" id="540503at2759"/>
<reference evidence="2" key="1">
    <citation type="submission" date="2020-10" db="EMBL/GenBank/DDBJ databases">
        <authorList>
            <person name="Han B."/>
            <person name="Lu T."/>
            <person name="Zhao Q."/>
            <person name="Huang X."/>
            <person name="Zhao Y."/>
        </authorList>
    </citation>
    <scope>NUCLEOTIDE SEQUENCE</scope>
</reference>
<dbReference type="EMBL" id="CAJGYO010000001">
    <property type="protein sequence ID" value="CAD6206528.1"/>
    <property type="molecule type" value="Genomic_DNA"/>
</dbReference>
<organism evidence="2 3">
    <name type="scientific">Miscanthus lutarioriparius</name>
    <dbReference type="NCBI Taxonomy" id="422564"/>
    <lineage>
        <taxon>Eukaryota</taxon>
        <taxon>Viridiplantae</taxon>
        <taxon>Streptophyta</taxon>
        <taxon>Embryophyta</taxon>
        <taxon>Tracheophyta</taxon>
        <taxon>Spermatophyta</taxon>
        <taxon>Magnoliopsida</taxon>
        <taxon>Liliopsida</taxon>
        <taxon>Poales</taxon>
        <taxon>Poaceae</taxon>
        <taxon>PACMAD clade</taxon>
        <taxon>Panicoideae</taxon>
        <taxon>Andropogonodae</taxon>
        <taxon>Andropogoneae</taxon>
        <taxon>Saccharinae</taxon>
        <taxon>Miscanthus</taxon>
    </lineage>
</organism>
<dbReference type="InterPro" id="IPR005069">
    <property type="entry name" value="Nucl-diP-sugar_transferase"/>
</dbReference>
<keyword evidence="3" id="KW-1185">Reference proteome</keyword>
<dbReference type="Pfam" id="PF03407">
    <property type="entry name" value="Nucleotid_trans"/>
    <property type="match status" value="1"/>
</dbReference>
<dbReference type="PANTHER" id="PTHR46038">
    <property type="entry name" value="EXPRESSED PROTEIN-RELATED"/>
    <property type="match status" value="1"/>
</dbReference>
<name>A0A811MLS9_9POAL</name>
<comment type="caution">
    <text evidence="2">The sequence shown here is derived from an EMBL/GenBank/DDBJ whole genome shotgun (WGS) entry which is preliminary data.</text>
</comment>
<dbReference type="InterPro" id="IPR044821">
    <property type="entry name" value="At1g28695/At4g15970-like"/>
</dbReference>
<dbReference type="Proteomes" id="UP000604825">
    <property type="component" value="Unassembled WGS sequence"/>
</dbReference>
<dbReference type="PANTHER" id="PTHR46038:SF12">
    <property type="entry name" value="OS03G0731800 PROTEIN"/>
    <property type="match status" value="1"/>
</dbReference>
<gene>
    <name evidence="2" type="ORF">NCGR_LOCUS4230</name>
</gene>
<protein>
    <recommendedName>
        <fullName evidence="1">Nucleotide-diphospho-sugar transferase domain-containing protein</fullName>
    </recommendedName>
</protein>
<accession>A0A811MLS9</accession>
<dbReference type="AlphaFoldDB" id="A0A811MLS9"/>
<evidence type="ECO:0000259" key="1">
    <source>
        <dbReference type="Pfam" id="PF03407"/>
    </source>
</evidence>
<sequence>MGVLIPARPEQCTLSRAVALTTDFVPDDLEVALRGAAYANRTLILTMLNKAYAEEGGLLDLFLESLREGDGTEQLIDHVLFVAMDQQAFRRCRSLGGGVKCYLLRPVDSQQGDLSSEQLYMSDGFIRMMWRRIRFLGDVLKHGYSFIFTDMDVMWLRNPFPKLDRGDGEDFLISSDKFNGEPHDYAGNELNTGFFFVASNDRTVALFDEWHAARRGSAGMKEQDVLNRMKRRGAFRRLGLRVRVLDTARFSGFCQDSRESEQVATVHANCCRTKRAKVADLKAVLRAAKRLNRTKTEIRWPAHRECVKSWL</sequence>
<evidence type="ECO:0000313" key="3">
    <source>
        <dbReference type="Proteomes" id="UP000604825"/>
    </source>
</evidence>
<evidence type="ECO:0000313" key="2">
    <source>
        <dbReference type="EMBL" id="CAD6206528.1"/>
    </source>
</evidence>
<feature type="domain" description="Nucleotide-diphospho-sugar transferase" evidence="1">
    <location>
        <begin position="75"/>
        <end position="281"/>
    </location>
</feature>